<name>A0A6J2VU26_CHACN</name>
<feature type="domain" description="AIG1-type G" evidence="5">
    <location>
        <begin position="20"/>
        <end position="228"/>
    </location>
</feature>
<keyword evidence="4" id="KW-0812">Transmembrane</keyword>
<evidence type="ECO:0000259" key="5">
    <source>
        <dbReference type="PROSITE" id="PS51720"/>
    </source>
</evidence>
<dbReference type="RefSeq" id="XP_030635239.1">
    <property type="nucleotide sequence ID" value="XM_030779379.1"/>
</dbReference>
<keyword evidence="2" id="KW-0547">Nucleotide-binding</keyword>
<dbReference type="PANTHER" id="PTHR10903:SF62">
    <property type="entry name" value="GTPASE IMAP FAMILY MEMBER 4-LIKE-RELATED"/>
    <property type="match status" value="1"/>
</dbReference>
<reference evidence="7" key="1">
    <citation type="submission" date="2025-08" db="UniProtKB">
        <authorList>
            <consortium name="RefSeq"/>
        </authorList>
    </citation>
    <scope>IDENTIFICATION</scope>
</reference>
<dbReference type="OrthoDB" id="425923at2759"/>
<dbReference type="InterPro" id="IPR027417">
    <property type="entry name" value="P-loop_NTPase"/>
</dbReference>
<dbReference type="Proteomes" id="UP000504632">
    <property type="component" value="Chromosome 7"/>
</dbReference>
<evidence type="ECO:0000256" key="2">
    <source>
        <dbReference type="ARBA" id="ARBA00022741"/>
    </source>
</evidence>
<evidence type="ECO:0000256" key="1">
    <source>
        <dbReference type="ARBA" id="ARBA00008535"/>
    </source>
</evidence>
<keyword evidence="4" id="KW-1133">Transmembrane helix</keyword>
<dbReference type="Pfam" id="PF04548">
    <property type="entry name" value="AIG1"/>
    <property type="match status" value="1"/>
</dbReference>
<dbReference type="GeneID" id="115816425"/>
<evidence type="ECO:0000256" key="3">
    <source>
        <dbReference type="ARBA" id="ARBA00023134"/>
    </source>
</evidence>
<proteinExistence type="inferred from homology"/>
<dbReference type="AlphaFoldDB" id="A0A6J2VU26"/>
<dbReference type="InterPro" id="IPR045058">
    <property type="entry name" value="GIMA/IAN/Toc"/>
</dbReference>
<dbReference type="InParanoid" id="A0A6J2VU26"/>
<dbReference type="Gene3D" id="3.40.50.300">
    <property type="entry name" value="P-loop containing nucleotide triphosphate hydrolases"/>
    <property type="match status" value="1"/>
</dbReference>
<protein>
    <submittedName>
        <fullName evidence="7">GTPase IMAP family member 7-like</fullName>
    </submittedName>
</protein>
<dbReference type="SUPFAM" id="SSF52540">
    <property type="entry name" value="P-loop containing nucleoside triphosphate hydrolases"/>
    <property type="match status" value="1"/>
</dbReference>
<dbReference type="FunFam" id="3.40.50.300:FF:000366">
    <property type="entry name" value="GTPase, IMAP family member 2"/>
    <property type="match status" value="1"/>
</dbReference>
<evidence type="ECO:0000313" key="7">
    <source>
        <dbReference type="RefSeq" id="XP_030635239.1"/>
    </source>
</evidence>
<gene>
    <name evidence="7" type="primary">LOC115816425</name>
</gene>
<evidence type="ECO:0000256" key="4">
    <source>
        <dbReference type="SAM" id="Phobius"/>
    </source>
</evidence>
<feature type="transmembrane region" description="Helical" evidence="4">
    <location>
        <begin position="246"/>
        <end position="273"/>
    </location>
</feature>
<organism evidence="6 7">
    <name type="scientific">Chanos chanos</name>
    <name type="common">Milkfish</name>
    <name type="synonym">Mugil chanos</name>
    <dbReference type="NCBI Taxonomy" id="29144"/>
    <lineage>
        <taxon>Eukaryota</taxon>
        <taxon>Metazoa</taxon>
        <taxon>Chordata</taxon>
        <taxon>Craniata</taxon>
        <taxon>Vertebrata</taxon>
        <taxon>Euteleostomi</taxon>
        <taxon>Actinopterygii</taxon>
        <taxon>Neopterygii</taxon>
        <taxon>Teleostei</taxon>
        <taxon>Ostariophysi</taxon>
        <taxon>Gonorynchiformes</taxon>
        <taxon>Chanidae</taxon>
        <taxon>Chanos</taxon>
    </lineage>
</organism>
<keyword evidence="4" id="KW-0472">Membrane</keyword>
<dbReference type="GO" id="GO:0005525">
    <property type="term" value="F:GTP binding"/>
    <property type="evidence" value="ECO:0007669"/>
    <property type="project" value="UniProtKB-KW"/>
</dbReference>
<sequence length="362" mass="38562">MTPQGPIWFSGQGQPQRPRKEELRIVLLGKTGDGKSSAGNIILNDRVFPTKSSRNSVTDQCVTVSGVTQGRPLKVTDTLGFFDTDRPDGIPKRELVRCITHCDPGVHAFLIVLKVGTYTKQEMEVVQKIERSFGEDALKYSVVLFTRGDQLNDGQTIEDFVGESEELQELVDKCGGRCHVIDNKYWNQQQDEFRNNSVEIQKLLGTIEAMLRENGGNYYTNELLQMIEEDRGNMSPDDVFKKYLKLFAGISTGVLLGAFLGVVVLVGAVACFIRGLSDGKTDAVMVRNVARAGAAAVATTSAGAGAGVAETGAGISVAAGAGIAAGVVVGAAALTGAVVGGMEGYEAAEEAETGLRLRPGIE</sequence>
<dbReference type="PROSITE" id="PS51720">
    <property type="entry name" value="G_AIG1"/>
    <property type="match status" value="1"/>
</dbReference>
<dbReference type="PANTHER" id="PTHR10903">
    <property type="entry name" value="GTPASE, IMAP FAMILY MEMBER-RELATED"/>
    <property type="match status" value="1"/>
</dbReference>
<comment type="similarity">
    <text evidence="1">Belongs to the TRAFAC class TrmE-Era-EngA-EngB-Septin-like GTPase superfamily. AIG1/Toc34/Toc159-like paraseptin GTPase family. IAN subfamily.</text>
</comment>
<accession>A0A6J2VU26</accession>
<dbReference type="CDD" id="cd01852">
    <property type="entry name" value="AIG1"/>
    <property type="match status" value="1"/>
</dbReference>
<evidence type="ECO:0000313" key="6">
    <source>
        <dbReference type="Proteomes" id="UP000504632"/>
    </source>
</evidence>
<keyword evidence="3" id="KW-0342">GTP-binding</keyword>
<keyword evidence="6" id="KW-1185">Reference proteome</keyword>
<dbReference type="InterPro" id="IPR006703">
    <property type="entry name" value="G_AIG1"/>
</dbReference>